<dbReference type="InterPro" id="IPR036691">
    <property type="entry name" value="Endo/exonu/phosph_ase_sf"/>
</dbReference>
<evidence type="ECO:0000259" key="9">
    <source>
        <dbReference type="Pfam" id="PF03372"/>
    </source>
</evidence>
<protein>
    <submittedName>
        <fullName evidence="10">Endonuclease/exonuclease/phosphatase family metal-dependent hydrolase</fullName>
    </submittedName>
</protein>
<keyword evidence="5" id="KW-0227">DNA damage</keyword>
<keyword evidence="11" id="KW-1185">Reference proteome</keyword>
<evidence type="ECO:0000256" key="7">
    <source>
        <dbReference type="ARBA" id="ARBA00022842"/>
    </source>
</evidence>
<keyword evidence="6 10" id="KW-0378">Hydrolase</keyword>
<evidence type="ECO:0000256" key="2">
    <source>
        <dbReference type="ARBA" id="ARBA00001946"/>
    </source>
</evidence>
<evidence type="ECO:0000313" key="11">
    <source>
        <dbReference type="Proteomes" id="UP000741013"/>
    </source>
</evidence>
<dbReference type="Pfam" id="PF03372">
    <property type="entry name" value="Exo_endo_phos"/>
    <property type="match status" value="1"/>
</dbReference>
<keyword evidence="8" id="KW-0234">DNA repair</keyword>
<keyword evidence="10" id="KW-0255">Endonuclease</keyword>
<evidence type="ECO:0000313" key="10">
    <source>
        <dbReference type="EMBL" id="MBP2184142.1"/>
    </source>
</evidence>
<dbReference type="EMBL" id="JAGGMS010000001">
    <property type="protein sequence ID" value="MBP2184142.1"/>
    <property type="molecule type" value="Genomic_DNA"/>
</dbReference>
<dbReference type="PANTHER" id="PTHR15822">
    <property type="entry name" value="TRAF AND TNF RECEPTOR-ASSOCIATED PROTEIN"/>
    <property type="match status" value="1"/>
</dbReference>
<comment type="cofactor">
    <cofactor evidence="2">
        <name>Mg(2+)</name>
        <dbReference type="ChEBI" id="CHEBI:18420"/>
    </cofactor>
</comment>
<dbReference type="Gene3D" id="3.60.10.10">
    <property type="entry name" value="Endonuclease/exonuclease/phosphatase"/>
    <property type="match status" value="1"/>
</dbReference>
<gene>
    <name evidence="10" type="ORF">JOM49_005668</name>
</gene>
<keyword evidence="4" id="KW-0479">Metal-binding</keyword>
<accession>A0ABS4PXI1</accession>
<dbReference type="PANTHER" id="PTHR15822:SF4">
    <property type="entry name" value="TYROSYL-DNA PHOSPHODIESTERASE 2"/>
    <property type="match status" value="1"/>
</dbReference>
<dbReference type="InterPro" id="IPR051547">
    <property type="entry name" value="TDP2-like"/>
</dbReference>
<keyword evidence="7" id="KW-0460">Magnesium</keyword>
<dbReference type="InterPro" id="IPR005135">
    <property type="entry name" value="Endo/exonuclease/phosphatase"/>
</dbReference>
<evidence type="ECO:0000256" key="1">
    <source>
        <dbReference type="ARBA" id="ARBA00001936"/>
    </source>
</evidence>
<comment type="cofactor">
    <cofactor evidence="1">
        <name>Mn(2+)</name>
        <dbReference type="ChEBI" id="CHEBI:29035"/>
    </cofactor>
</comment>
<name>A0ABS4PXI1_9PSEU</name>
<dbReference type="Proteomes" id="UP000741013">
    <property type="component" value="Unassembled WGS sequence"/>
</dbReference>
<evidence type="ECO:0000256" key="8">
    <source>
        <dbReference type="ARBA" id="ARBA00023204"/>
    </source>
</evidence>
<feature type="domain" description="Endonuclease/exonuclease/phosphatase" evidence="9">
    <location>
        <begin position="4"/>
        <end position="248"/>
    </location>
</feature>
<organism evidence="10 11">
    <name type="scientific">Amycolatopsis magusensis</name>
    <dbReference type="NCBI Taxonomy" id="882444"/>
    <lineage>
        <taxon>Bacteria</taxon>
        <taxon>Bacillati</taxon>
        <taxon>Actinomycetota</taxon>
        <taxon>Actinomycetes</taxon>
        <taxon>Pseudonocardiales</taxon>
        <taxon>Pseudonocardiaceae</taxon>
        <taxon>Amycolatopsis</taxon>
    </lineage>
</organism>
<proteinExistence type="predicted"/>
<dbReference type="RefSeq" id="WP_209667200.1">
    <property type="nucleotide sequence ID" value="NZ_JAGGMS010000001.1"/>
</dbReference>
<sequence>MRVVTFNALTPELADWPRRRKVIAEGIRALAPDLITLQEVGDDIVGLLGPGWHFAWHSGRDDGVGAVAASRWPLGAVHELDQRPAGREVRSAWCATVAAEVLAPSPLWLVHHKPSWPYGYEAERERQAVAAARFVERLVPDPATTVVLTGDFDAEPDSASVRFWTGRQSLDGMSTCYVDAWRAKHPDDAGHTFSPANVLVRDGDMPAEAGRRIDYVMLRAGIHGPPLAVAECRRVFTEPVGGVQASDHYGVFAEFEAVPRSPGDLTALRSHEAGSPQS</sequence>
<comment type="caution">
    <text evidence="10">The sequence shown here is derived from an EMBL/GenBank/DDBJ whole genome shotgun (WGS) entry which is preliminary data.</text>
</comment>
<keyword evidence="3" id="KW-0540">Nuclease</keyword>
<dbReference type="GO" id="GO:0004519">
    <property type="term" value="F:endonuclease activity"/>
    <property type="evidence" value="ECO:0007669"/>
    <property type="project" value="UniProtKB-KW"/>
</dbReference>
<evidence type="ECO:0000256" key="6">
    <source>
        <dbReference type="ARBA" id="ARBA00022801"/>
    </source>
</evidence>
<evidence type="ECO:0000256" key="3">
    <source>
        <dbReference type="ARBA" id="ARBA00022722"/>
    </source>
</evidence>
<evidence type="ECO:0000256" key="5">
    <source>
        <dbReference type="ARBA" id="ARBA00022763"/>
    </source>
</evidence>
<dbReference type="GO" id="GO:0016787">
    <property type="term" value="F:hydrolase activity"/>
    <property type="evidence" value="ECO:0007669"/>
    <property type="project" value="UniProtKB-KW"/>
</dbReference>
<reference evidence="10 11" key="1">
    <citation type="submission" date="2021-03" db="EMBL/GenBank/DDBJ databases">
        <title>Sequencing the genomes of 1000 actinobacteria strains.</title>
        <authorList>
            <person name="Klenk H.-P."/>
        </authorList>
    </citation>
    <scope>NUCLEOTIDE SEQUENCE [LARGE SCALE GENOMIC DNA]</scope>
    <source>
        <strain evidence="10 11">DSM 45510</strain>
    </source>
</reference>
<dbReference type="SUPFAM" id="SSF56219">
    <property type="entry name" value="DNase I-like"/>
    <property type="match status" value="1"/>
</dbReference>
<evidence type="ECO:0000256" key="4">
    <source>
        <dbReference type="ARBA" id="ARBA00022723"/>
    </source>
</evidence>